<dbReference type="InterPro" id="IPR004929">
    <property type="entry name" value="I-spanin"/>
</dbReference>
<dbReference type="Pfam" id="PF03245">
    <property type="entry name" value="Phage_lysis"/>
    <property type="match status" value="1"/>
</dbReference>
<dbReference type="AlphaFoldDB" id="A0A9X1N4N2"/>
<accession>A0A9X1N4N2</accession>
<name>A0A9X1N4N2_9GAMM</name>
<dbReference type="GO" id="GO:0044659">
    <property type="term" value="P:viral release from host cell by cytolysis"/>
    <property type="evidence" value="ECO:0007669"/>
    <property type="project" value="InterPro"/>
</dbReference>
<reference evidence="1" key="1">
    <citation type="submission" date="2021-08" db="EMBL/GenBank/DDBJ databases">
        <title>Isolation and characterization of neutrophilic mixotrophic iron-oxidizing bacteria from deep-sea hydrothermal vents.</title>
        <authorList>
            <person name="He Y."/>
        </authorList>
    </citation>
    <scope>NUCLEOTIDE SEQUENCE</scope>
    <source>
        <strain evidence="1">IOP_13</strain>
    </source>
</reference>
<dbReference type="Proteomes" id="UP001138989">
    <property type="component" value="Unassembled WGS sequence"/>
</dbReference>
<comment type="caution">
    <text evidence="1">The sequence shown here is derived from an EMBL/GenBank/DDBJ whole genome shotgun (WGS) entry which is preliminary data.</text>
</comment>
<gene>
    <name evidence="1" type="ORF">K7H17_12175</name>
</gene>
<sequence>MKTYLAIAVAALLLLLSIAVLKGQRDSLALQLQMTQAAVTELEQAAMKSRSLLASRDAVDLKYTEELKNAKNENDLLRAAVASGAKRVRVKASCPVVSRDTGSASVDDGARPELDPAAREDYLQLRERIVSTEKRLAGLQAYVKNVCLAGGADE</sequence>
<organism evidence="1 2">
    <name type="scientific">Stutzerimonas kunmingensis</name>
    <dbReference type="NCBI Taxonomy" id="1211807"/>
    <lineage>
        <taxon>Bacteria</taxon>
        <taxon>Pseudomonadati</taxon>
        <taxon>Pseudomonadota</taxon>
        <taxon>Gammaproteobacteria</taxon>
        <taxon>Pseudomonadales</taxon>
        <taxon>Pseudomonadaceae</taxon>
        <taxon>Stutzerimonas</taxon>
    </lineage>
</organism>
<dbReference type="RefSeq" id="WP_230697702.1">
    <property type="nucleotide sequence ID" value="NZ_JAINWF010000006.1"/>
</dbReference>
<protein>
    <submittedName>
        <fullName evidence="1">Lysis protein</fullName>
    </submittedName>
</protein>
<keyword evidence="2" id="KW-1185">Reference proteome</keyword>
<evidence type="ECO:0000313" key="2">
    <source>
        <dbReference type="Proteomes" id="UP001138989"/>
    </source>
</evidence>
<evidence type="ECO:0000313" key="1">
    <source>
        <dbReference type="EMBL" id="MCD1608624.1"/>
    </source>
</evidence>
<proteinExistence type="predicted"/>
<dbReference type="EMBL" id="JAINWF010000006">
    <property type="protein sequence ID" value="MCD1608624.1"/>
    <property type="molecule type" value="Genomic_DNA"/>
</dbReference>